<dbReference type="HOGENOM" id="CLU_399675_0_0_1"/>
<evidence type="ECO:0000313" key="5">
    <source>
        <dbReference type="EMBL" id="CCC66921.1"/>
    </source>
</evidence>
<dbReference type="GeneID" id="96900408"/>
<dbReference type="OMA" id="YGVTICY"/>
<reference evidence="5 6" key="1">
    <citation type="journal article" date="2011" name="Proc. Natl. Acad. Sci. U.S.A.">
        <title>Evolutionary erosion of yeast sex chromosomes by mating-type switching accidents.</title>
        <authorList>
            <person name="Gordon J.L."/>
            <person name="Armisen D."/>
            <person name="Proux-Wera E."/>
            <person name="Oheigeartaigh S.S."/>
            <person name="Byrne K.P."/>
            <person name="Wolfe K.H."/>
        </authorList>
    </citation>
    <scope>NUCLEOTIDE SEQUENCE [LARGE SCALE GENOMIC DNA]</scope>
    <source>
        <strain evidence="6">ATCC 76901 / BCRC 22586 / CBS 4309 / NBRC 1992 / NRRL Y-12630</strain>
    </source>
</reference>
<dbReference type="KEGG" id="ncs:NCAS_0A03630"/>
<dbReference type="GO" id="GO:0042138">
    <property type="term" value="P:meiotic DNA double-strand break formation"/>
    <property type="evidence" value="ECO:0007669"/>
    <property type="project" value="EnsemblFungi"/>
</dbReference>
<keyword evidence="2" id="KW-0539">Nucleus</keyword>
<name>G0V631_NAUCA</name>
<evidence type="ECO:0000259" key="4">
    <source>
        <dbReference type="Pfam" id="PF04825"/>
    </source>
</evidence>
<dbReference type="GO" id="GO:0007131">
    <property type="term" value="P:reciprocal meiotic recombination"/>
    <property type="evidence" value="ECO:0007669"/>
    <property type="project" value="EnsemblFungi"/>
</dbReference>
<dbReference type="InParanoid" id="G0V631"/>
<gene>
    <name evidence="5" type="primary">NCAS0A03630</name>
    <name evidence="5" type="ordered locus">NCAS_0A03630</name>
</gene>
<feature type="region of interest" description="Disordered" evidence="3">
    <location>
        <begin position="486"/>
        <end position="507"/>
    </location>
</feature>
<keyword evidence="6" id="KW-1185">Reference proteome</keyword>
<dbReference type="eggNOG" id="ENOG502QWJ1">
    <property type="taxonomic scope" value="Eukaryota"/>
</dbReference>
<protein>
    <recommendedName>
        <fullName evidence="4">Rad21/Rec8-like protein N-terminal domain-containing protein</fullName>
    </recommendedName>
</protein>
<proteinExistence type="predicted"/>
<dbReference type="GO" id="GO:0051177">
    <property type="term" value="P:meiotic sister chromatid cohesion"/>
    <property type="evidence" value="ECO:0007669"/>
    <property type="project" value="EnsemblFungi"/>
</dbReference>
<dbReference type="Proteomes" id="UP000001640">
    <property type="component" value="Chromosome 1"/>
</dbReference>
<dbReference type="CDD" id="cd21790">
    <property type="entry name" value="Rad21_Rec8_M_ScRec8p-like"/>
    <property type="match status" value="1"/>
</dbReference>
<comment type="subcellular location">
    <subcellularLocation>
        <location evidence="1">Nucleus</location>
    </subcellularLocation>
</comment>
<dbReference type="RefSeq" id="XP_003673310.1">
    <property type="nucleotide sequence ID" value="XM_003673262.1"/>
</dbReference>
<dbReference type="Pfam" id="PF04825">
    <property type="entry name" value="Rad21_Rec8_N"/>
    <property type="match status" value="1"/>
</dbReference>
<evidence type="ECO:0000256" key="3">
    <source>
        <dbReference type="SAM" id="MobiDB-lite"/>
    </source>
</evidence>
<dbReference type="STRING" id="1064592.G0V631"/>
<dbReference type="PANTHER" id="PTHR12585:SF51">
    <property type="entry name" value="MEIOTIC RECOMBINATION PROTEIN REC8"/>
    <property type="match status" value="1"/>
</dbReference>
<dbReference type="InterPro" id="IPR006910">
    <property type="entry name" value="Rad21_Rec8_N"/>
</dbReference>
<feature type="compositionally biased region" description="Low complexity" evidence="3">
    <location>
        <begin position="489"/>
        <end position="505"/>
    </location>
</feature>
<feature type="compositionally biased region" description="Low complexity" evidence="3">
    <location>
        <begin position="417"/>
        <end position="431"/>
    </location>
</feature>
<evidence type="ECO:0000256" key="1">
    <source>
        <dbReference type="ARBA" id="ARBA00004123"/>
    </source>
</evidence>
<evidence type="ECO:0000313" key="6">
    <source>
        <dbReference type="Proteomes" id="UP000001640"/>
    </source>
</evidence>
<organism evidence="5 6">
    <name type="scientific">Naumovozyma castellii</name>
    <name type="common">Yeast</name>
    <name type="synonym">Saccharomyces castellii</name>
    <dbReference type="NCBI Taxonomy" id="27288"/>
    <lineage>
        <taxon>Eukaryota</taxon>
        <taxon>Fungi</taxon>
        <taxon>Dikarya</taxon>
        <taxon>Ascomycota</taxon>
        <taxon>Saccharomycotina</taxon>
        <taxon>Saccharomycetes</taxon>
        <taxon>Saccharomycetales</taxon>
        <taxon>Saccharomycetaceae</taxon>
        <taxon>Naumovozyma</taxon>
    </lineage>
</organism>
<dbReference type="OrthoDB" id="5427633at2759"/>
<dbReference type="GO" id="GO:0000794">
    <property type="term" value="C:condensed nuclear chromosome"/>
    <property type="evidence" value="ECO:0007669"/>
    <property type="project" value="EnsemblFungi"/>
</dbReference>
<feature type="domain" description="Rad21/Rec8-like protein N-terminal" evidence="4">
    <location>
        <begin position="16"/>
        <end position="109"/>
    </location>
</feature>
<evidence type="ECO:0000256" key="2">
    <source>
        <dbReference type="ARBA" id="ARBA00023242"/>
    </source>
</evidence>
<dbReference type="PANTHER" id="PTHR12585">
    <property type="entry name" value="SCC1 / RAD21 FAMILY MEMBER"/>
    <property type="match status" value="1"/>
</dbReference>
<dbReference type="GO" id="GO:0000779">
    <property type="term" value="C:condensed chromosome, centromeric region"/>
    <property type="evidence" value="ECO:0007669"/>
    <property type="project" value="EnsemblFungi"/>
</dbReference>
<dbReference type="InterPro" id="IPR039781">
    <property type="entry name" value="Rad21/Rec8-like"/>
</dbReference>
<dbReference type="FunCoup" id="G0V631">
    <property type="interactions" value="162"/>
</dbReference>
<dbReference type="GO" id="GO:0006302">
    <property type="term" value="P:double-strand break repair"/>
    <property type="evidence" value="ECO:0007669"/>
    <property type="project" value="TreeGrafter"/>
</dbReference>
<dbReference type="GO" id="GO:0008278">
    <property type="term" value="C:cohesin complex"/>
    <property type="evidence" value="ECO:0007669"/>
    <property type="project" value="InterPro"/>
</dbReference>
<dbReference type="GO" id="GO:0003682">
    <property type="term" value="F:chromatin binding"/>
    <property type="evidence" value="ECO:0007669"/>
    <property type="project" value="EnsemblFungi"/>
</dbReference>
<reference key="2">
    <citation type="submission" date="2011-08" db="EMBL/GenBank/DDBJ databases">
        <title>Genome sequence of Naumovozyma castellii.</title>
        <authorList>
            <person name="Gordon J.L."/>
            <person name="Armisen D."/>
            <person name="Proux-Wera E."/>
            <person name="OhEigeartaigh S.S."/>
            <person name="Byrne K.P."/>
            <person name="Wolfe K.H."/>
        </authorList>
    </citation>
    <scope>NUCLEOTIDE SEQUENCE</scope>
    <source>
        <strain>Type strain:CBS 4309</strain>
    </source>
</reference>
<accession>G0V631</accession>
<dbReference type="EMBL" id="HE576752">
    <property type="protein sequence ID" value="CCC66921.1"/>
    <property type="molecule type" value="Genomic_DNA"/>
</dbReference>
<dbReference type="GO" id="GO:0071459">
    <property type="term" value="P:protein localization to chromosome, centromeric region"/>
    <property type="evidence" value="ECO:0007669"/>
    <property type="project" value="EnsemblFungi"/>
</dbReference>
<feature type="region of interest" description="Disordered" evidence="3">
    <location>
        <begin position="413"/>
        <end position="442"/>
    </location>
</feature>
<dbReference type="GO" id="GO:0007130">
    <property type="term" value="P:synaptonemal complex assembly"/>
    <property type="evidence" value="ECO:0007669"/>
    <property type="project" value="EnsemblFungi"/>
</dbReference>
<sequence length="656" mass="74297">MSHFLPLINIEPPTTQNVSTIWLLATLGRSNNNQSTASVSTRAPVKRKDIINVSIPQTCQIIQKSEGQLSLRHVSNLMYGVTVCYNKKSEFILNDLETLLVQLQRREKYILLNSKNIINSSSTERRVGARTTGVNHLRNNDANVFFLDDPAFDIMDIGTFTLHESSLDTNQGSIRKFDYLNELKNTNKFDDYVGTKNHEADDNFDDIEMNSNLDLELGLDLDLNFNLQGEDEVDGAVHGTSTTPTTSHNDFDQSFNYNEQQIDLNFEPSENNLEQQPLTQKLPELDIENEREASLDAESIIDEPPLKKIKRNSFPNIISTQILKVDERTGIATEMLRYNNEHYLEQMENKKQQMSGSTTRATKDIENMLFPYQQISKNIPFLHGCYTNLLFSSYTSDDWTSSLGSRAIERGRRRLPSFTMSSSSRSTSVPSNEQGRRSGGPAQHKALSELFDNGNDLLLHLEQIEEDIEDHLNNDPEAFMDINLNLPPSSFGRNTSRSNTNTTPTGREHDVVDILKTKTGDRRPFGTSSHSGTVNAAVSSSCQANESSKSQFQIDHQTRRFYDYIKERAEFIGVSSYSNPSFTKKILFEDIVPSAMTDTSETTQKVDKCIAAGAFFSLLNLATRDMVQLQEFETQNPSRNQSQFHLFKPDEIIIRV</sequence>
<dbReference type="AlphaFoldDB" id="G0V631"/>